<protein>
    <submittedName>
        <fullName evidence="2">Uncharacterized protein</fullName>
    </submittedName>
</protein>
<evidence type="ECO:0000256" key="1">
    <source>
        <dbReference type="SAM" id="Phobius"/>
    </source>
</evidence>
<dbReference type="EMBL" id="CP036553">
    <property type="protein sequence ID" value="QCQ38491.1"/>
    <property type="molecule type" value="Genomic_DNA"/>
</dbReference>
<keyword evidence="1" id="KW-0812">Transmembrane</keyword>
<proteinExistence type="predicted"/>
<evidence type="ECO:0000313" key="2">
    <source>
        <dbReference type="EMBL" id="QCQ38491.1"/>
    </source>
</evidence>
<reference evidence="2 3" key="1">
    <citation type="submission" date="2019-03" db="EMBL/GenBank/DDBJ databases">
        <title>Complete genome assembly of MDR B. fragilis.</title>
        <authorList>
            <person name="Sydenham T.V."/>
            <person name="Hasman H."/>
            <person name="Justesen U.S."/>
        </authorList>
    </citation>
    <scope>NUCLEOTIDE SEQUENCE [LARGE SCALE GENOMIC DNA]</scope>
    <source>
        <strain evidence="2 3">DCMOUH0067B</strain>
    </source>
</reference>
<sequence length="220" mass="25841">MKTIQKLYIIIVVVIAVSSIISSVFLYQDNTRLKQDIEKREILLTSALNQDSTWRVKQDSIIKTVEKTFFFYAGDKKMNGDEFIRYVNDLFAKYENTMDSLQYYKQYYIMTKDVFKPNFRAEIDSSANMIKYSIKYDASNIVDNEEIKQFATDSKILKSVLERYNIVVKDLGNGYVTFESPQIDSALILLPYHRKELEYIPEKKCWVITRTEISTSKSKK</sequence>
<gene>
    <name evidence="2" type="ORF">IA74_021645</name>
</gene>
<organism evidence="2 3">
    <name type="scientific">Bacteroides fragilis</name>
    <dbReference type="NCBI Taxonomy" id="817"/>
    <lineage>
        <taxon>Bacteria</taxon>
        <taxon>Pseudomonadati</taxon>
        <taxon>Bacteroidota</taxon>
        <taxon>Bacteroidia</taxon>
        <taxon>Bacteroidales</taxon>
        <taxon>Bacteroidaceae</taxon>
        <taxon>Bacteroides</taxon>
    </lineage>
</organism>
<accession>A0AAP9D0V7</accession>
<keyword evidence="1" id="KW-0472">Membrane</keyword>
<evidence type="ECO:0000313" key="3">
    <source>
        <dbReference type="Proteomes" id="UP000028294"/>
    </source>
</evidence>
<name>A0AAP9D0V7_BACFG</name>
<dbReference type="RefSeq" id="WP_137569170.1">
    <property type="nucleotide sequence ID" value="NZ_CP036553.1"/>
</dbReference>
<dbReference type="AlphaFoldDB" id="A0AAP9D0V7"/>
<dbReference type="Proteomes" id="UP000028294">
    <property type="component" value="Chromosome"/>
</dbReference>
<keyword evidence="1" id="KW-1133">Transmembrane helix</keyword>
<feature type="transmembrane region" description="Helical" evidence="1">
    <location>
        <begin position="7"/>
        <end position="27"/>
    </location>
</feature>